<evidence type="ECO:0000313" key="1">
    <source>
        <dbReference type="EMBL" id="SKA23526.1"/>
    </source>
</evidence>
<dbReference type="RefSeq" id="WP_078762500.1">
    <property type="nucleotide sequence ID" value="NZ_FUWS01000008.1"/>
</dbReference>
<dbReference type="STRING" id="1122192.SAMN02745673_03227"/>
<reference evidence="1 2" key="1">
    <citation type="submission" date="2017-02" db="EMBL/GenBank/DDBJ databases">
        <authorList>
            <person name="Peterson S.W."/>
        </authorList>
    </citation>
    <scope>NUCLEOTIDE SEQUENCE [LARGE SCALE GENOMIC DNA]</scope>
    <source>
        <strain evidence="1 2">DSM 45154</strain>
    </source>
</reference>
<dbReference type="EMBL" id="FUWS01000008">
    <property type="protein sequence ID" value="SKA23526.1"/>
    <property type="molecule type" value="Genomic_DNA"/>
</dbReference>
<gene>
    <name evidence="1" type="ORF">SAMN02745673_03227</name>
</gene>
<protein>
    <recommendedName>
        <fullName evidence="3">DUF4235 domain-containing protein</fullName>
    </recommendedName>
</protein>
<proteinExistence type="predicted"/>
<organism evidence="1 2">
    <name type="scientific">Marinactinospora thermotolerans DSM 45154</name>
    <dbReference type="NCBI Taxonomy" id="1122192"/>
    <lineage>
        <taxon>Bacteria</taxon>
        <taxon>Bacillati</taxon>
        <taxon>Actinomycetota</taxon>
        <taxon>Actinomycetes</taxon>
        <taxon>Streptosporangiales</taxon>
        <taxon>Nocardiopsidaceae</taxon>
        <taxon>Marinactinospora</taxon>
    </lineage>
</organism>
<evidence type="ECO:0000313" key="2">
    <source>
        <dbReference type="Proteomes" id="UP000190637"/>
    </source>
</evidence>
<name>A0A1T4S622_9ACTN</name>
<dbReference type="InterPro" id="IPR025329">
    <property type="entry name" value="DUF4235"/>
</dbReference>
<accession>A0A1T4S622</accession>
<dbReference type="AlphaFoldDB" id="A0A1T4S622"/>
<dbReference type="OrthoDB" id="6293727at2"/>
<evidence type="ECO:0008006" key="3">
    <source>
        <dbReference type="Google" id="ProtNLM"/>
    </source>
</evidence>
<dbReference type="Proteomes" id="UP000190637">
    <property type="component" value="Unassembled WGS sequence"/>
</dbReference>
<dbReference type="Pfam" id="PF14019">
    <property type="entry name" value="DUF4235"/>
    <property type="match status" value="1"/>
</dbReference>
<sequence>MADKDGELVARIAGGAAALAAAYATRKVLTFAWTRAVGKEPPIDPESPDIGLAEALGWAVLTGVGMEVARVLAVRATHKRFAPRRHRDIEELPL</sequence>
<keyword evidence="2" id="KW-1185">Reference proteome</keyword>